<dbReference type="PANTHER" id="PTHR34310">
    <property type="entry name" value="DUF427 DOMAIN PROTEIN (AFU_ORTHOLOGUE AFUA_3G02220)"/>
    <property type="match status" value="1"/>
</dbReference>
<accession>A0A1G2DDE4</accession>
<dbReference type="STRING" id="1798661.A3D65_04495"/>
<dbReference type="Pfam" id="PF04248">
    <property type="entry name" value="NTP_transf_9"/>
    <property type="match status" value="1"/>
</dbReference>
<evidence type="ECO:0000313" key="2">
    <source>
        <dbReference type="EMBL" id="OGZ10808.1"/>
    </source>
</evidence>
<dbReference type="InterPro" id="IPR038694">
    <property type="entry name" value="DUF427_sf"/>
</dbReference>
<dbReference type="EMBL" id="MHLL01000002">
    <property type="protein sequence ID" value="OGZ10808.1"/>
    <property type="molecule type" value="Genomic_DNA"/>
</dbReference>
<protein>
    <recommendedName>
        <fullName evidence="1">DUF427 domain-containing protein</fullName>
    </recommendedName>
</protein>
<evidence type="ECO:0000259" key="1">
    <source>
        <dbReference type="Pfam" id="PF04248"/>
    </source>
</evidence>
<sequence>MKAIWNSQLIAESDKTVVVEQNHYFPPESVNMSLLKKSGDRYQCAWKGLADYYDVVVDGAVNHNAAWAYLEPTEKAQNIKGYFAFWMGVEVK</sequence>
<feature type="domain" description="DUF427" evidence="1">
    <location>
        <begin position="1"/>
        <end position="87"/>
    </location>
</feature>
<dbReference type="PANTHER" id="PTHR34310:SF5">
    <property type="entry name" value="DUF427 DOMAIN PROTEIN (AFU_ORTHOLOGUE AFUA_3G02220)"/>
    <property type="match status" value="1"/>
</dbReference>
<organism evidence="2 3">
    <name type="scientific">Candidatus Lloydbacteria bacterium RIFCSPHIGHO2_02_FULL_50_13</name>
    <dbReference type="NCBI Taxonomy" id="1798661"/>
    <lineage>
        <taxon>Bacteria</taxon>
        <taxon>Candidatus Lloydiibacteriota</taxon>
    </lineage>
</organism>
<evidence type="ECO:0000313" key="3">
    <source>
        <dbReference type="Proteomes" id="UP000177996"/>
    </source>
</evidence>
<comment type="caution">
    <text evidence="2">The sequence shown here is derived from an EMBL/GenBank/DDBJ whole genome shotgun (WGS) entry which is preliminary data.</text>
</comment>
<dbReference type="Gene3D" id="2.170.150.40">
    <property type="entry name" value="Domain of unknown function (DUF427)"/>
    <property type="match status" value="1"/>
</dbReference>
<dbReference type="Proteomes" id="UP000177996">
    <property type="component" value="Unassembled WGS sequence"/>
</dbReference>
<name>A0A1G2DDE4_9BACT</name>
<dbReference type="InterPro" id="IPR007361">
    <property type="entry name" value="DUF427"/>
</dbReference>
<dbReference type="AlphaFoldDB" id="A0A1G2DDE4"/>
<reference evidence="2 3" key="1">
    <citation type="journal article" date="2016" name="Nat. Commun.">
        <title>Thousands of microbial genomes shed light on interconnected biogeochemical processes in an aquifer system.</title>
        <authorList>
            <person name="Anantharaman K."/>
            <person name="Brown C.T."/>
            <person name="Hug L.A."/>
            <person name="Sharon I."/>
            <person name="Castelle C.J."/>
            <person name="Probst A.J."/>
            <person name="Thomas B.C."/>
            <person name="Singh A."/>
            <person name="Wilkins M.J."/>
            <person name="Karaoz U."/>
            <person name="Brodie E.L."/>
            <person name="Williams K.H."/>
            <person name="Hubbard S.S."/>
            <person name="Banfield J.F."/>
        </authorList>
    </citation>
    <scope>NUCLEOTIDE SEQUENCE [LARGE SCALE GENOMIC DNA]</scope>
</reference>
<proteinExistence type="predicted"/>
<gene>
    <name evidence="2" type="ORF">A3D65_04495</name>
</gene>